<sequence length="450" mass="51606">MTTSHFGCRIPLDLVGPILEYVWESGSREESQSDFATIALTCSAFSQEVERILYRSMTSRDLARQSAFIYRTAVDTRRAGYVRTYHTLDLRIWMENMSRSLNTELTTYLRFLPTALQNMANLKELYYDTYSPNEQSWVNNARWRGVPDEISSPITLLTDNMPTFPFMLRHFACISHSSNFSSAVPFLESQSSLHSLTIRTAPTSASSMQKLMNPDILPNLIRLRCANTFAATIIRNRATRMLALWLNAPAGRGQPISIFGDTDSSCATGSMEELRYLSFESPYRDAVRIGSYIVAATERADERASKLGSVSWMKDYLQSMQRLECLQILQAPDVEDMEHLKELPSLRVLFISRQVLEVTEYVKKMLSIQGLASNLQMPDVDKIISLVIRPALRQKCPHIKYLGYFDERVVDDVYEYKVWNVHSDLEDKPEVHTILRVELASRHVFEILPY</sequence>
<keyword evidence="2" id="KW-1185">Reference proteome</keyword>
<proteinExistence type="predicted"/>
<organism evidence="1 2">
    <name type="scientific">Agrocybe pediades</name>
    <dbReference type="NCBI Taxonomy" id="84607"/>
    <lineage>
        <taxon>Eukaryota</taxon>
        <taxon>Fungi</taxon>
        <taxon>Dikarya</taxon>
        <taxon>Basidiomycota</taxon>
        <taxon>Agaricomycotina</taxon>
        <taxon>Agaricomycetes</taxon>
        <taxon>Agaricomycetidae</taxon>
        <taxon>Agaricales</taxon>
        <taxon>Agaricineae</taxon>
        <taxon>Strophariaceae</taxon>
        <taxon>Agrocybe</taxon>
    </lineage>
</organism>
<evidence type="ECO:0000313" key="1">
    <source>
        <dbReference type="EMBL" id="KAF4613865.1"/>
    </source>
</evidence>
<dbReference type="EMBL" id="JAACJL010000045">
    <property type="protein sequence ID" value="KAF4613865.1"/>
    <property type="molecule type" value="Genomic_DNA"/>
</dbReference>
<accession>A0A8H4QMH2</accession>
<reference evidence="1 2" key="1">
    <citation type="submission" date="2019-12" db="EMBL/GenBank/DDBJ databases">
        <authorList>
            <person name="Floudas D."/>
            <person name="Bentzer J."/>
            <person name="Ahren D."/>
            <person name="Johansson T."/>
            <person name="Persson P."/>
            <person name="Tunlid A."/>
        </authorList>
    </citation>
    <scope>NUCLEOTIDE SEQUENCE [LARGE SCALE GENOMIC DNA]</scope>
    <source>
        <strain evidence="1 2">CBS 102.39</strain>
    </source>
</reference>
<dbReference type="AlphaFoldDB" id="A0A8H4QMH2"/>
<name>A0A8H4QMH2_9AGAR</name>
<dbReference type="Proteomes" id="UP000521872">
    <property type="component" value="Unassembled WGS sequence"/>
</dbReference>
<evidence type="ECO:0000313" key="2">
    <source>
        <dbReference type="Proteomes" id="UP000521872"/>
    </source>
</evidence>
<gene>
    <name evidence="1" type="ORF">D9613_007610</name>
</gene>
<comment type="caution">
    <text evidence="1">The sequence shown here is derived from an EMBL/GenBank/DDBJ whole genome shotgun (WGS) entry which is preliminary data.</text>
</comment>
<protein>
    <submittedName>
        <fullName evidence="1">Uncharacterized protein</fullName>
    </submittedName>
</protein>